<evidence type="ECO:0000256" key="2">
    <source>
        <dbReference type="ARBA" id="ARBA00022801"/>
    </source>
</evidence>
<evidence type="ECO:0000313" key="11">
    <source>
        <dbReference type="Proteomes" id="UP000321129"/>
    </source>
</evidence>
<dbReference type="GO" id="GO:0032259">
    <property type="term" value="P:methylation"/>
    <property type="evidence" value="ECO:0007669"/>
    <property type="project" value="UniProtKB-KW"/>
</dbReference>
<keyword evidence="2 5" id="KW-0378">Hydrolase</keyword>
<comment type="catalytic activity">
    <reaction evidence="4">
        <text>[protein]-L-glutamate 5-O-methyl ester + H2O = L-glutamyl-[protein] + methanol + H(+)</text>
        <dbReference type="Rhea" id="RHEA:23236"/>
        <dbReference type="Rhea" id="RHEA-COMP:10208"/>
        <dbReference type="Rhea" id="RHEA-COMP:10311"/>
        <dbReference type="ChEBI" id="CHEBI:15377"/>
        <dbReference type="ChEBI" id="CHEBI:15378"/>
        <dbReference type="ChEBI" id="CHEBI:17790"/>
        <dbReference type="ChEBI" id="CHEBI:29973"/>
        <dbReference type="ChEBI" id="CHEBI:82795"/>
        <dbReference type="EC" id="3.1.1.61"/>
    </reaction>
</comment>
<feature type="active site" evidence="5">
    <location>
        <position position="288"/>
    </location>
</feature>
<protein>
    <recommendedName>
        <fullName evidence="3">protein-glutamate methylesterase</fullName>
        <ecNumber evidence="3">3.1.1.61</ecNumber>
    </recommendedName>
</protein>
<dbReference type="InterPro" id="IPR000673">
    <property type="entry name" value="Sig_transdc_resp-reg_Me-estase"/>
</dbReference>
<dbReference type="EMBL" id="VOPY01000002">
    <property type="protein sequence ID" value="TXC69319.1"/>
    <property type="molecule type" value="Genomic_DNA"/>
</dbReference>
<dbReference type="Pfam" id="PF01339">
    <property type="entry name" value="CheB_methylest"/>
    <property type="match status" value="1"/>
</dbReference>
<dbReference type="InterPro" id="IPR001789">
    <property type="entry name" value="Sig_transdc_resp-reg_receiver"/>
</dbReference>
<dbReference type="PANTHER" id="PTHR42872:SF3">
    <property type="entry name" value="PROTEIN-GLUTAMATE METHYLESTERASE_PROTEIN-GLUTAMINE GLUTAMINASE 1"/>
    <property type="match status" value="1"/>
</dbReference>
<dbReference type="NCBIfam" id="NF001965">
    <property type="entry name" value="PRK00742.1"/>
    <property type="match status" value="1"/>
</dbReference>
<reference evidence="10 11" key="1">
    <citation type="submission" date="2019-08" db="EMBL/GenBank/DDBJ databases">
        <title>Sphingorhabdus soil sp. nov., isolated from arctic soil.</title>
        <authorList>
            <person name="Liu Y."/>
        </authorList>
    </citation>
    <scope>NUCLEOTIDE SEQUENCE [LARGE SCALE GENOMIC DNA]</scope>
    <source>
        <strain evidence="10 11">D-2Q-5-6</strain>
    </source>
</reference>
<dbReference type="Gene3D" id="3.40.50.2300">
    <property type="match status" value="1"/>
</dbReference>
<evidence type="ECO:0000259" key="9">
    <source>
        <dbReference type="PROSITE" id="PS50122"/>
    </source>
</evidence>
<dbReference type="SMART" id="SM00448">
    <property type="entry name" value="REC"/>
    <property type="match status" value="1"/>
</dbReference>
<keyword evidence="1 5" id="KW-0145">Chemotaxis</keyword>
<dbReference type="CDD" id="cd17541">
    <property type="entry name" value="REC_CheB-like"/>
    <property type="match status" value="1"/>
</dbReference>
<feature type="domain" description="Response regulatory" evidence="8">
    <location>
        <begin position="1"/>
        <end position="116"/>
    </location>
</feature>
<accession>A0A5C6U8U3</accession>
<dbReference type="InterPro" id="IPR008248">
    <property type="entry name" value="CheB-like"/>
</dbReference>
<dbReference type="GO" id="GO:0008168">
    <property type="term" value="F:methyltransferase activity"/>
    <property type="evidence" value="ECO:0007669"/>
    <property type="project" value="UniProtKB-KW"/>
</dbReference>
<evidence type="ECO:0000256" key="1">
    <source>
        <dbReference type="ARBA" id="ARBA00022500"/>
    </source>
</evidence>
<evidence type="ECO:0000256" key="4">
    <source>
        <dbReference type="ARBA" id="ARBA00048267"/>
    </source>
</evidence>
<evidence type="ECO:0000256" key="3">
    <source>
        <dbReference type="ARBA" id="ARBA00039140"/>
    </source>
</evidence>
<evidence type="ECO:0000256" key="5">
    <source>
        <dbReference type="PROSITE-ProRule" id="PRU00050"/>
    </source>
</evidence>
<gene>
    <name evidence="10" type="primary">cheB</name>
    <name evidence="10" type="ORF">FSZ31_08705</name>
</gene>
<sequence>MLVDDSLVVRSILAAILAESDAIEVVASVPSADNALACLDRVTVDVIVLDLEMPGMNGITALPELIRKSGARVLILSSNCEAGGPAAVRALSLGAADTLAKPGQGSFSGGFGKIFAERIVALSGGTRRHRPTGDPVAQRSDHKSAPTITHRPSRTPHCILIGSSTGGIAALNSFLKSLDDSVTAPILLTQHLPAAFIPFFAMQLQGITRRIVLAAEDGMVLKSGHLYVAPGHAHLTVVRSGDGEARIALSKTPARNGCQPSTDPMFASAAEVFGATAIAIVLSGMGHDGAEGARLIRARGGAVIAQSQDSCVVWGMPGSIVNAGLASAVLDPADASEYVNRAARRSAT</sequence>
<dbReference type="PROSITE" id="PS50122">
    <property type="entry name" value="CHEB"/>
    <property type="match status" value="1"/>
</dbReference>
<dbReference type="OrthoDB" id="9793421at2"/>
<evidence type="ECO:0000256" key="7">
    <source>
        <dbReference type="SAM" id="MobiDB-lite"/>
    </source>
</evidence>
<dbReference type="Pfam" id="PF00072">
    <property type="entry name" value="Response_reg"/>
    <property type="match status" value="1"/>
</dbReference>
<keyword evidence="6" id="KW-0597">Phosphoprotein</keyword>
<dbReference type="PIRSF" id="PIRSF000876">
    <property type="entry name" value="RR_chemtxs_CheB"/>
    <property type="match status" value="1"/>
</dbReference>
<comment type="caution">
    <text evidence="10">The sequence shown here is derived from an EMBL/GenBank/DDBJ whole genome shotgun (WGS) entry which is preliminary data.</text>
</comment>
<feature type="domain" description="CheB-type methylesterase" evidence="9">
    <location>
        <begin position="152"/>
        <end position="346"/>
    </location>
</feature>
<dbReference type="SUPFAM" id="SSF52172">
    <property type="entry name" value="CheY-like"/>
    <property type="match status" value="1"/>
</dbReference>
<feature type="active site" evidence="5">
    <location>
        <position position="191"/>
    </location>
</feature>
<dbReference type="Gene3D" id="3.40.50.180">
    <property type="entry name" value="Methylesterase CheB, C-terminal domain"/>
    <property type="match status" value="1"/>
</dbReference>
<dbReference type="InterPro" id="IPR035909">
    <property type="entry name" value="CheB_C"/>
</dbReference>
<dbReference type="SUPFAM" id="SSF52738">
    <property type="entry name" value="Methylesterase CheB, C-terminal domain"/>
    <property type="match status" value="1"/>
</dbReference>
<proteinExistence type="predicted"/>
<dbReference type="Proteomes" id="UP000321129">
    <property type="component" value="Unassembled WGS sequence"/>
</dbReference>
<name>A0A5C6U8U3_9SPHN</name>
<dbReference type="GO" id="GO:0006935">
    <property type="term" value="P:chemotaxis"/>
    <property type="evidence" value="ECO:0007669"/>
    <property type="project" value="UniProtKB-UniRule"/>
</dbReference>
<keyword evidence="11" id="KW-1185">Reference proteome</keyword>
<feature type="region of interest" description="Disordered" evidence="7">
    <location>
        <begin position="126"/>
        <end position="152"/>
    </location>
</feature>
<dbReference type="GO" id="GO:0005737">
    <property type="term" value="C:cytoplasm"/>
    <property type="evidence" value="ECO:0007669"/>
    <property type="project" value="InterPro"/>
</dbReference>
<evidence type="ECO:0000256" key="6">
    <source>
        <dbReference type="PROSITE-ProRule" id="PRU00169"/>
    </source>
</evidence>
<keyword evidence="10" id="KW-0489">Methyltransferase</keyword>
<organism evidence="10 11">
    <name type="scientific">Flavisphingopyxis soli</name>
    <dbReference type="NCBI Taxonomy" id="2601267"/>
    <lineage>
        <taxon>Bacteria</taxon>
        <taxon>Pseudomonadati</taxon>
        <taxon>Pseudomonadota</taxon>
        <taxon>Alphaproteobacteria</taxon>
        <taxon>Sphingomonadales</taxon>
        <taxon>Sphingopyxidaceae</taxon>
        <taxon>Flavisphingopyxis</taxon>
    </lineage>
</organism>
<evidence type="ECO:0000313" key="10">
    <source>
        <dbReference type="EMBL" id="TXC69319.1"/>
    </source>
</evidence>
<feature type="modified residue" description="4-aspartylphosphate" evidence="6">
    <location>
        <position position="50"/>
    </location>
</feature>
<dbReference type="GO" id="GO:0008984">
    <property type="term" value="F:protein-glutamate methylesterase activity"/>
    <property type="evidence" value="ECO:0007669"/>
    <property type="project" value="UniProtKB-EC"/>
</dbReference>
<dbReference type="PANTHER" id="PTHR42872">
    <property type="entry name" value="PROTEIN-GLUTAMATE METHYLESTERASE/PROTEIN-GLUTAMINE GLUTAMINASE"/>
    <property type="match status" value="1"/>
</dbReference>
<dbReference type="PROSITE" id="PS50110">
    <property type="entry name" value="RESPONSE_REGULATORY"/>
    <property type="match status" value="1"/>
</dbReference>
<feature type="active site" evidence="5">
    <location>
        <position position="164"/>
    </location>
</feature>
<dbReference type="AlphaFoldDB" id="A0A5C6U8U3"/>
<keyword evidence="10" id="KW-0808">Transferase</keyword>
<evidence type="ECO:0000259" key="8">
    <source>
        <dbReference type="PROSITE" id="PS50110"/>
    </source>
</evidence>
<dbReference type="GO" id="GO:0000156">
    <property type="term" value="F:phosphorelay response regulator activity"/>
    <property type="evidence" value="ECO:0007669"/>
    <property type="project" value="InterPro"/>
</dbReference>
<dbReference type="InterPro" id="IPR011006">
    <property type="entry name" value="CheY-like_superfamily"/>
</dbReference>
<dbReference type="CDD" id="cd16432">
    <property type="entry name" value="CheB_Rec"/>
    <property type="match status" value="1"/>
</dbReference>
<dbReference type="EC" id="3.1.1.61" evidence="3"/>